<reference evidence="14 17" key="2">
    <citation type="submission" date="2017-09" db="EMBL/GenBank/DDBJ databases">
        <title>Phase variable restriction modification systems are present in the genome sequences of periodontal pathogens Prevotella intermedia, Tannerella forsythia and Porphyromonas gingivalis.</title>
        <authorList>
            <person name="Haigh R.D."/>
            <person name="Crawford L."/>
            <person name="Ralph J."/>
            <person name="Wanford J."/>
            <person name="Vartoukian S.R."/>
            <person name="Hijazib K."/>
            <person name="Wade W."/>
            <person name="Oggioni M.R."/>
        </authorList>
    </citation>
    <scope>NUCLEOTIDE SEQUENCE [LARGE SCALE GENOMIC DNA]</scope>
    <source>
        <strain evidence="14 17">WW11663</strain>
    </source>
</reference>
<dbReference type="GO" id="GO:0034599">
    <property type="term" value="P:cellular response to oxidative stress"/>
    <property type="evidence" value="ECO:0007669"/>
    <property type="project" value="TreeGrafter"/>
</dbReference>
<dbReference type="SUPFAM" id="SSF52833">
    <property type="entry name" value="Thioredoxin-like"/>
    <property type="match status" value="1"/>
</dbReference>
<evidence type="ECO:0000256" key="10">
    <source>
        <dbReference type="ARBA" id="ARBA00042639"/>
    </source>
</evidence>
<comment type="similarity">
    <text evidence="9">Belongs to the peroxiredoxin family. BCP/PrxQ subfamily.</text>
</comment>
<keyword evidence="5 15" id="KW-0560">Oxidoreductase</keyword>
<evidence type="ECO:0000313" key="14">
    <source>
        <dbReference type="EMBL" id="PDP44963.1"/>
    </source>
</evidence>
<accession>A0A1D3UF66</accession>
<feature type="chain" id="PRO_5014267163" description="thioredoxin-dependent peroxiredoxin" evidence="12">
    <location>
        <begin position="21"/>
        <end position="203"/>
    </location>
</feature>
<dbReference type="GO" id="GO:0008379">
    <property type="term" value="F:thioredoxin peroxidase activity"/>
    <property type="evidence" value="ECO:0007669"/>
    <property type="project" value="TreeGrafter"/>
</dbReference>
<evidence type="ECO:0000313" key="17">
    <source>
        <dbReference type="Proteomes" id="UP000219259"/>
    </source>
</evidence>
<dbReference type="PANTHER" id="PTHR42801">
    <property type="entry name" value="THIOREDOXIN-DEPENDENT PEROXIDE REDUCTASE"/>
    <property type="match status" value="1"/>
</dbReference>
<dbReference type="InterPro" id="IPR000866">
    <property type="entry name" value="AhpC/TSA"/>
</dbReference>
<feature type="domain" description="Thioredoxin" evidence="13">
    <location>
        <begin position="27"/>
        <end position="199"/>
    </location>
</feature>
<evidence type="ECO:0000256" key="9">
    <source>
        <dbReference type="ARBA" id="ARBA00038489"/>
    </source>
</evidence>
<dbReference type="Proteomes" id="UP000219259">
    <property type="component" value="Unassembled WGS sequence"/>
</dbReference>
<sequence precursor="true">MKILKLVLAASFLSAATLYAQDASKALKVGDKAKDFTLKNAQGKPVRLYSLLEKSNVVLTWYRGGWCPYCNLALKQLQDALPEIKAQGALLVALTPELPDSSLSTKEKHQLQFEVLSDLNNEVARTYGLVFKLDETTATRYEQGFQLSAYNGNHSAELPMPATYIIDQKGIIRYAFVEADYKQRANPKVIVGELKKIGAKAKN</sequence>
<dbReference type="Pfam" id="PF00578">
    <property type="entry name" value="AhpC-TSA"/>
    <property type="match status" value="1"/>
</dbReference>
<evidence type="ECO:0000256" key="4">
    <source>
        <dbReference type="ARBA" id="ARBA00022862"/>
    </source>
</evidence>
<evidence type="ECO:0000256" key="5">
    <source>
        <dbReference type="ARBA" id="ARBA00023002"/>
    </source>
</evidence>
<comment type="function">
    <text evidence="1">Thiol-specific peroxidase that catalyzes the reduction of hydrogen peroxide and organic hydroperoxides to water and alcohols, respectively. Plays a role in cell protection against oxidative stress by detoxifying peroxides and as sensor of hydrogen peroxide-mediated signaling events.</text>
</comment>
<keyword evidence="7" id="KW-0676">Redox-active center</keyword>
<evidence type="ECO:0000256" key="1">
    <source>
        <dbReference type="ARBA" id="ARBA00003330"/>
    </source>
</evidence>
<evidence type="ECO:0000256" key="11">
    <source>
        <dbReference type="ARBA" id="ARBA00049091"/>
    </source>
</evidence>
<evidence type="ECO:0000256" key="3">
    <source>
        <dbReference type="ARBA" id="ARBA00022559"/>
    </source>
</evidence>
<dbReference type="EMBL" id="FMMM01000021">
    <property type="protein sequence ID" value="SCQ18789.1"/>
    <property type="molecule type" value="Genomic_DNA"/>
</dbReference>
<dbReference type="RefSeq" id="WP_014223958.1">
    <property type="nucleotide sequence ID" value="NZ_CAJPTF010000011.1"/>
</dbReference>
<name>A0A1D3UF66_TANFO</name>
<feature type="signal peptide" evidence="12">
    <location>
        <begin position="1"/>
        <end position="20"/>
    </location>
</feature>
<comment type="catalytic activity">
    <reaction evidence="11">
        <text>a hydroperoxide + [thioredoxin]-dithiol = an alcohol + [thioredoxin]-disulfide + H2O</text>
        <dbReference type="Rhea" id="RHEA:62620"/>
        <dbReference type="Rhea" id="RHEA-COMP:10698"/>
        <dbReference type="Rhea" id="RHEA-COMP:10700"/>
        <dbReference type="ChEBI" id="CHEBI:15377"/>
        <dbReference type="ChEBI" id="CHEBI:29950"/>
        <dbReference type="ChEBI" id="CHEBI:30879"/>
        <dbReference type="ChEBI" id="CHEBI:35924"/>
        <dbReference type="ChEBI" id="CHEBI:50058"/>
        <dbReference type="EC" id="1.11.1.24"/>
    </reaction>
</comment>
<proteinExistence type="inferred from homology"/>
<dbReference type="InterPro" id="IPR050924">
    <property type="entry name" value="Peroxiredoxin_BCP/PrxQ"/>
</dbReference>
<dbReference type="Proteomes" id="UP000182057">
    <property type="component" value="Unassembled WGS sequence"/>
</dbReference>
<dbReference type="OMA" id="TWYRGGW"/>
<organism evidence="15 16">
    <name type="scientific">Tannerella forsythia</name>
    <name type="common">Bacteroides forsythus</name>
    <dbReference type="NCBI Taxonomy" id="28112"/>
    <lineage>
        <taxon>Bacteria</taxon>
        <taxon>Pseudomonadati</taxon>
        <taxon>Bacteroidota</taxon>
        <taxon>Bacteroidia</taxon>
        <taxon>Bacteroidales</taxon>
        <taxon>Tannerellaceae</taxon>
        <taxon>Tannerella</taxon>
    </lineage>
</organism>
<dbReference type="EMBL" id="NSLJ01000002">
    <property type="protein sequence ID" value="PDP44963.1"/>
    <property type="molecule type" value="Genomic_DNA"/>
</dbReference>
<keyword evidence="3 15" id="KW-0575">Peroxidase</keyword>
<keyword evidence="4" id="KW-0049">Antioxidant</keyword>
<dbReference type="CDD" id="cd02970">
    <property type="entry name" value="PRX_like2"/>
    <property type="match status" value="1"/>
</dbReference>
<gene>
    <name evidence="15" type="primary">bcp_1</name>
    <name evidence="14" type="ORF">CLI86_01075</name>
    <name evidence="15" type="ORF">TFUB20_00466</name>
</gene>
<keyword evidence="6" id="KW-1015">Disulfide bond</keyword>
<reference evidence="15 16" key="1">
    <citation type="submission" date="2016-09" db="EMBL/GenBank/DDBJ databases">
        <authorList>
            <person name="Capua I."/>
            <person name="De Benedictis P."/>
            <person name="Joannis T."/>
            <person name="Lombin L.H."/>
            <person name="Cattoli G."/>
        </authorList>
    </citation>
    <scope>NUCLEOTIDE SEQUENCE [LARGE SCALE GENOMIC DNA]</scope>
    <source>
        <strain evidence="15 16">UB20</strain>
    </source>
</reference>
<dbReference type="AlphaFoldDB" id="A0A1D3UF66"/>
<dbReference type="GeneID" id="34757871"/>
<evidence type="ECO:0000256" key="7">
    <source>
        <dbReference type="ARBA" id="ARBA00023284"/>
    </source>
</evidence>
<protein>
    <recommendedName>
        <fullName evidence="2">thioredoxin-dependent peroxiredoxin</fullName>
        <ecNumber evidence="2">1.11.1.24</ecNumber>
    </recommendedName>
    <alternativeName>
        <fullName evidence="8">Thioredoxin peroxidase</fullName>
    </alternativeName>
    <alternativeName>
        <fullName evidence="10">Thioredoxin-dependent peroxiredoxin Bcp</fullName>
    </alternativeName>
</protein>
<dbReference type="PANTHER" id="PTHR42801:SF7">
    <property type="entry name" value="SLL1159 PROTEIN"/>
    <property type="match status" value="1"/>
</dbReference>
<dbReference type="PROSITE" id="PS51352">
    <property type="entry name" value="THIOREDOXIN_2"/>
    <property type="match status" value="1"/>
</dbReference>
<dbReference type="OrthoDB" id="9805634at2"/>
<evidence type="ECO:0000313" key="15">
    <source>
        <dbReference type="EMBL" id="SCQ18789.1"/>
    </source>
</evidence>
<dbReference type="Gene3D" id="3.40.30.10">
    <property type="entry name" value="Glutaredoxin"/>
    <property type="match status" value="1"/>
</dbReference>
<evidence type="ECO:0000256" key="6">
    <source>
        <dbReference type="ARBA" id="ARBA00023157"/>
    </source>
</evidence>
<evidence type="ECO:0000256" key="12">
    <source>
        <dbReference type="SAM" id="SignalP"/>
    </source>
</evidence>
<evidence type="ECO:0000256" key="2">
    <source>
        <dbReference type="ARBA" id="ARBA00013017"/>
    </source>
</evidence>
<dbReference type="InterPro" id="IPR013766">
    <property type="entry name" value="Thioredoxin_domain"/>
</dbReference>
<dbReference type="EC" id="1.11.1.24" evidence="2"/>
<dbReference type="InterPro" id="IPR036249">
    <property type="entry name" value="Thioredoxin-like_sf"/>
</dbReference>
<evidence type="ECO:0000259" key="13">
    <source>
        <dbReference type="PROSITE" id="PS51352"/>
    </source>
</evidence>
<dbReference type="GO" id="GO:0005737">
    <property type="term" value="C:cytoplasm"/>
    <property type="evidence" value="ECO:0007669"/>
    <property type="project" value="TreeGrafter"/>
</dbReference>
<evidence type="ECO:0000256" key="8">
    <source>
        <dbReference type="ARBA" id="ARBA00032824"/>
    </source>
</evidence>
<keyword evidence="12" id="KW-0732">Signal</keyword>
<dbReference type="GO" id="GO:0045454">
    <property type="term" value="P:cell redox homeostasis"/>
    <property type="evidence" value="ECO:0007669"/>
    <property type="project" value="TreeGrafter"/>
</dbReference>
<evidence type="ECO:0000313" key="16">
    <source>
        <dbReference type="Proteomes" id="UP000182057"/>
    </source>
</evidence>